<accession>A0A7W3JM39</accession>
<dbReference type="Proteomes" id="UP000526083">
    <property type="component" value="Unassembled WGS sequence"/>
</dbReference>
<name>A0A7W3JM39_9MICO</name>
<evidence type="ECO:0000313" key="2">
    <source>
        <dbReference type="EMBL" id="MBA8815406.1"/>
    </source>
</evidence>
<dbReference type="AlphaFoldDB" id="A0A7W3JM39"/>
<proteinExistence type="predicted"/>
<dbReference type="EMBL" id="JACGWY010000001">
    <property type="protein sequence ID" value="MBA8815406.1"/>
    <property type="molecule type" value="Genomic_DNA"/>
</dbReference>
<sequence>MQVSSQFSTAYGGDNLTDGDCTNAGRWLSATGDSTPTATVSLDAAQYVPSVGIYSGYTGGSGVVIVDFTVEVHTSAGWQQVASITGNASSAREIVVGIADVDGVRLAISNPSASTTEAKVARVYELAIHE</sequence>
<feature type="domain" description="F5/8 type C" evidence="1">
    <location>
        <begin position="1"/>
        <end position="130"/>
    </location>
</feature>
<dbReference type="PROSITE" id="PS50022">
    <property type="entry name" value="FA58C_3"/>
    <property type="match status" value="1"/>
</dbReference>
<dbReference type="SUPFAM" id="SSF49785">
    <property type="entry name" value="Galactose-binding domain-like"/>
    <property type="match status" value="1"/>
</dbReference>
<dbReference type="InterPro" id="IPR008979">
    <property type="entry name" value="Galactose-bd-like_sf"/>
</dbReference>
<protein>
    <recommendedName>
        <fullName evidence="1">F5/8 type C domain-containing protein</fullName>
    </recommendedName>
</protein>
<evidence type="ECO:0000313" key="3">
    <source>
        <dbReference type="Proteomes" id="UP000526083"/>
    </source>
</evidence>
<comment type="caution">
    <text evidence="2">The sequence shown here is derived from an EMBL/GenBank/DDBJ whole genome shotgun (WGS) entry which is preliminary data.</text>
</comment>
<keyword evidence="3" id="KW-1185">Reference proteome</keyword>
<dbReference type="InterPro" id="IPR000421">
    <property type="entry name" value="FA58C"/>
</dbReference>
<dbReference type="Gene3D" id="2.60.120.260">
    <property type="entry name" value="Galactose-binding domain-like"/>
    <property type="match status" value="1"/>
</dbReference>
<organism evidence="2 3">
    <name type="scientific">Microbacterium halimionae</name>
    <dbReference type="NCBI Taxonomy" id="1526413"/>
    <lineage>
        <taxon>Bacteria</taxon>
        <taxon>Bacillati</taxon>
        <taxon>Actinomycetota</taxon>
        <taxon>Actinomycetes</taxon>
        <taxon>Micrococcales</taxon>
        <taxon>Microbacteriaceae</taxon>
        <taxon>Microbacterium</taxon>
    </lineage>
</organism>
<reference evidence="2 3" key="1">
    <citation type="submission" date="2020-07" db="EMBL/GenBank/DDBJ databases">
        <title>Sequencing the genomes of 1000 actinobacteria strains.</title>
        <authorList>
            <person name="Klenk H.-P."/>
        </authorList>
    </citation>
    <scope>NUCLEOTIDE SEQUENCE [LARGE SCALE GENOMIC DNA]</scope>
    <source>
        <strain evidence="2 3">DSM 27576</strain>
    </source>
</reference>
<dbReference type="RefSeq" id="WP_167048218.1">
    <property type="nucleotide sequence ID" value="NZ_JAAOZB010000002.1"/>
</dbReference>
<evidence type="ECO:0000259" key="1">
    <source>
        <dbReference type="PROSITE" id="PS50022"/>
    </source>
</evidence>
<gene>
    <name evidence="2" type="ORF">FHX48_000458</name>
</gene>